<keyword evidence="3" id="KW-1185">Reference proteome</keyword>
<gene>
    <name evidence="2" type="ORF">PRK78_005462</name>
</gene>
<organism evidence="2 3">
    <name type="scientific">Emydomyces testavorans</name>
    <dbReference type="NCBI Taxonomy" id="2070801"/>
    <lineage>
        <taxon>Eukaryota</taxon>
        <taxon>Fungi</taxon>
        <taxon>Dikarya</taxon>
        <taxon>Ascomycota</taxon>
        <taxon>Pezizomycotina</taxon>
        <taxon>Eurotiomycetes</taxon>
        <taxon>Eurotiomycetidae</taxon>
        <taxon>Onygenales</taxon>
        <taxon>Nannizziopsiaceae</taxon>
        <taxon>Emydomyces</taxon>
    </lineage>
</organism>
<sequence>MTKRCLAISPLYGLFQPRISFRKSPVSSLDPFHSRCHQTAAAAAPLTQIGNDNLRQFHESCKIKHDSMTNIPSKASSTPPPPPPPPPSTISAAPSSSHHIENTPDQAPPDPPPEHPLPPSSPQTTVIQSPVLLRKAARAKLHEKLPRKTDFDPLRRNPWARALASPVRMCSATHARLPAELFGDYGLVEHPETKQPWMMPVDLLGDEIRGKSLGATAEAEGEADGGEIGERGEMLEGTEHAIRPTERHRQRFPVLRLTNNPALLSRIAKGKNAFVTRSLIPYRWKHPTGFLSKNENNNIVWREDLADFVLKNLRKNVVRGLKHCCVVGKDHRWTVLDINPQSTTADALHAALKKLGDLKNIKCGALLLLKSQSAENGPPEERGCSSTPPELVTLPIQTTQIPVFDLTRLLSEENLRELREHHAFFARDAVLFRPSGDKTVYTMLGLWKLHSYLTVGH</sequence>
<feature type="region of interest" description="Disordered" evidence="1">
    <location>
        <begin position="68"/>
        <end position="127"/>
    </location>
</feature>
<reference evidence="2" key="1">
    <citation type="submission" date="2023-03" db="EMBL/GenBank/DDBJ databases">
        <title>Emydomyces testavorans Genome Sequence.</title>
        <authorList>
            <person name="Hoyer L."/>
        </authorList>
    </citation>
    <scope>NUCLEOTIDE SEQUENCE</scope>
    <source>
        <strain evidence="2">16-2883</strain>
    </source>
</reference>
<dbReference type="AlphaFoldDB" id="A0AAF0IJJ3"/>
<evidence type="ECO:0000313" key="3">
    <source>
        <dbReference type="Proteomes" id="UP001219355"/>
    </source>
</evidence>
<feature type="compositionally biased region" description="Pro residues" evidence="1">
    <location>
        <begin position="106"/>
        <end position="121"/>
    </location>
</feature>
<protein>
    <submittedName>
        <fullName evidence="2">Uncharacterized protein</fullName>
    </submittedName>
</protein>
<feature type="compositionally biased region" description="Pro residues" evidence="1">
    <location>
        <begin position="78"/>
        <end position="88"/>
    </location>
</feature>
<evidence type="ECO:0000256" key="1">
    <source>
        <dbReference type="SAM" id="MobiDB-lite"/>
    </source>
</evidence>
<accession>A0AAF0IJJ3</accession>
<name>A0AAF0IJJ3_9EURO</name>
<proteinExistence type="predicted"/>
<dbReference type="EMBL" id="CP120629">
    <property type="protein sequence ID" value="WEW59980.1"/>
    <property type="molecule type" value="Genomic_DNA"/>
</dbReference>
<evidence type="ECO:0000313" key="2">
    <source>
        <dbReference type="EMBL" id="WEW59980.1"/>
    </source>
</evidence>
<dbReference type="Proteomes" id="UP001219355">
    <property type="component" value="Chromosome 3"/>
</dbReference>